<proteinExistence type="predicted"/>
<dbReference type="EMBL" id="LT838272">
    <property type="protein sequence ID" value="SMB96716.1"/>
    <property type="molecule type" value="Genomic_DNA"/>
</dbReference>
<accession>A0A1W1VTR2</accession>
<evidence type="ECO:0000313" key="2">
    <source>
        <dbReference type="Proteomes" id="UP000192569"/>
    </source>
</evidence>
<reference evidence="1 2" key="1">
    <citation type="submission" date="2017-04" db="EMBL/GenBank/DDBJ databases">
        <authorList>
            <person name="Afonso C.L."/>
            <person name="Miller P.J."/>
            <person name="Scott M.A."/>
            <person name="Spackman E."/>
            <person name="Goraichik I."/>
            <person name="Dimitrov K.M."/>
            <person name="Suarez D.L."/>
            <person name="Swayne D.E."/>
        </authorList>
    </citation>
    <scope>NUCLEOTIDE SEQUENCE [LARGE SCALE GENOMIC DNA]</scope>
    <source>
        <strain evidence="1 2">ToBE</strain>
    </source>
</reference>
<dbReference type="Proteomes" id="UP000192569">
    <property type="component" value="Chromosome I"/>
</dbReference>
<keyword evidence="2" id="KW-1185">Reference proteome</keyword>
<evidence type="ECO:0000313" key="1">
    <source>
        <dbReference type="EMBL" id="SMB96716.1"/>
    </source>
</evidence>
<name>A0A1W1VTR2_9FIRM</name>
<sequence>MAFPGPLSDDLLVVPEVIIYACARERKVKPMFTRVNAGR</sequence>
<organism evidence="1 2">
    <name type="scientific">Thermanaeromonas toyohensis ToBE</name>
    <dbReference type="NCBI Taxonomy" id="698762"/>
    <lineage>
        <taxon>Bacteria</taxon>
        <taxon>Bacillati</taxon>
        <taxon>Bacillota</taxon>
        <taxon>Clostridia</taxon>
        <taxon>Neomoorellales</taxon>
        <taxon>Neomoorellaceae</taxon>
        <taxon>Thermanaeromonas</taxon>
    </lineage>
</organism>
<protein>
    <submittedName>
        <fullName evidence="1">Uncharacterized protein</fullName>
    </submittedName>
</protein>
<gene>
    <name evidence="1" type="ORF">SAMN00808754_1611</name>
</gene>
<dbReference type="AlphaFoldDB" id="A0A1W1VTR2"/>